<comment type="caution">
    <text evidence="2">The sequence shown here is derived from an EMBL/GenBank/DDBJ whole genome shotgun (WGS) entry which is preliminary data.</text>
</comment>
<dbReference type="Pfam" id="PF00535">
    <property type="entry name" value="Glycos_transf_2"/>
    <property type="match status" value="1"/>
</dbReference>
<sequence length="405" mass="46978">MLTAFILNEEIKGLNKDLTMGFTVNPKGYRVCSSLNASLANVIKWALMEDEDVIFCISDHIQSTPPCYEKLESLIFDVVAEGIYFLYVEAEYAEQVIVNENYIAIDGISSVSSFILTRPIFKLALSILENNNFVNHMSWLNFLSILSPHAFAISENSTACQKRINFHIISPFRNAAKFLPDYVSSIQAQVSTNYNVYLIDDCSTDKGASCVKENTTFKMYTNINRQYALQNILNILLTEKIADDDVVCLVDADDRLPHKYVLNILQTIYQDESLLLTYGSTSIINEYSKWGQPYYESDFENIRKSQWKASHMRTFKYKVFKKFIELDPTLKLFRDKHGNLLRMPYDMAILLPLFELAGFDKTKFIYTPTYEYRLHSNNDHSINRKQQFDGEKEVRRKKGLKRYNF</sequence>
<dbReference type="Gene3D" id="3.90.550.10">
    <property type="entry name" value="Spore Coat Polysaccharide Biosynthesis Protein SpsA, Chain A"/>
    <property type="match status" value="1"/>
</dbReference>
<dbReference type="InterPro" id="IPR001173">
    <property type="entry name" value="Glyco_trans_2-like"/>
</dbReference>
<accession>A0ABQ3HT13</accession>
<organism evidence="2 3">
    <name type="scientific">Sphingobacterium griseoflavum</name>
    <dbReference type="NCBI Taxonomy" id="1474952"/>
    <lineage>
        <taxon>Bacteria</taxon>
        <taxon>Pseudomonadati</taxon>
        <taxon>Bacteroidota</taxon>
        <taxon>Sphingobacteriia</taxon>
        <taxon>Sphingobacteriales</taxon>
        <taxon>Sphingobacteriaceae</taxon>
        <taxon>Sphingobacterium</taxon>
    </lineage>
</organism>
<keyword evidence="3" id="KW-1185">Reference proteome</keyword>
<proteinExistence type="predicted"/>
<protein>
    <recommendedName>
        <fullName evidence="1">Glycosyltransferase 2-like domain-containing protein</fullName>
    </recommendedName>
</protein>
<dbReference type="RefSeq" id="WP_189625891.1">
    <property type="nucleotide sequence ID" value="NZ_BNAF01000004.1"/>
</dbReference>
<evidence type="ECO:0000259" key="1">
    <source>
        <dbReference type="Pfam" id="PF00535"/>
    </source>
</evidence>
<dbReference type="EMBL" id="BNAF01000004">
    <property type="protein sequence ID" value="GHE31801.1"/>
    <property type="molecule type" value="Genomic_DNA"/>
</dbReference>
<dbReference type="InterPro" id="IPR029044">
    <property type="entry name" value="Nucleotide-diphossugar_trans"/>
</dbReference>
<dbReference type="SUPFAM" id="SSF53448">
    <property type="entry name" value="Nucleotide-diphospho-sugar transferases"/>
    <property type="match status" value="1"/>
</dbReference>
<name>A0ABQ3HT13_9SPHI</name>
<evidence type="ECO:0000313" key="2">
    <source>
        <dbReference type="EMBL" id="GHE31801.1"/>
    </source>
</evidence>
<feature type="domain" description="Glycosyltransferase 2-like" evidence="1">
    <location>
        <begin position="168"/>
        <end position="322"/>
    </location>
</feature>
<evidence type="ECO:0000313" key="3">
    <source>
        <dbReference type="Proteomes" id="UP000620550"/>
    </source>
</evidence>
<reference evidence="3" key="1">
    <citation type="journal article" date="2019" name="Int. J. Syst. Evol. Microbiol.">
        <title>The Global Catalogue of Microorganisms (GCM) 10K type strain sequencing project: providing services to taxonomists for standard genome sequencing and annotation.</title>
        <authorList>
            <consortium name="The Broad Institute Genomics Platform"/>
            <consortium name="The Broad Institute Genome Sequencing Center for Infectious Disease"/>
            <person name="Wu L."/>
            <person name="Ma J."/>
        </authorList>
    </citation>
    <scope>NUCLEOTIDE SEQUENCE [LARGE SCALE GENOMIC DNA]</scope>
    <source>
        <strain evidence="3">CGMCC 1.12966</strain>
    </source>
</reference>
<dbReference type="Proteomes" id="UP000620550">
    <property type="component" value="Unassembled WGS sequence"/>
</dbReference>
<dbReference type="CDD" id="cd00761">
    <property type="entry name" value="Glyco_tranf_GTA_type"/>
    <property type="match status" value="1"/>
</dbReference>
<gene>
    <name evidence="2" type="ORF">GCM10017764_13680</name>
</gene>